<organism evidence="2 3">
    <name type="scientific">Streptomyces coryli</name>
    <dbReference type="NCBI Taxonomy" id="1128680"/>
    <lineage>
        <taxon>Bacteria</taxon>
        <taxon>Bacillati</taxon>
        <taxon>Actinomycetota</taxon>
        <taxon>Actinomycetes</taxon>
        <taxon>Kitasatosporales</taxon>
        <taxon>Streptomycetaceae</taxon>
        <taxon>Streptomyces</taxon>
    </lineage>
</organism>
<evidence type="ECO:0000313" key="3">
    <source>
        <dbReference type="Proteomes" id="UP000481583"/>
    </source>
</evidence>
<dbReference type="GO" id="GO:0008610">
    <property type="term" value="P:lipid biosynthetic process"/>
    <property type="evidence" value="ECO:0007669"/>
    <property type="project" value="UniProtKB-ARBA"/>
</dbReference>
<evidence type="ECO:0000313" key="2">
    <source>
        <dbReference type="EMBL" id="NGN69625.1"/>
    </source>
</evidence>
<keyword evidence="3" id="KW-1185">Reference proteome</keyword>
<dbReference type="SUPFAM" id="SSF56801">
    <property type="entry name" value="Acetyl-CoA synthetase-like"/>
    <property type="match status" value="1"/>
</dbReference>
<dbReference type="Gene3D" id="3.30.559.10">
    <property type="entry name" value="Chloramphenicol acetyltransferase-like domain"/>
    <property type="match status" value="1"/>
</dbReference>
<evidence type="ECO:0000259" key="1">
    <source>
        <dbReference type="Pfam" id="PF00668"/>
    </source>
</evidence>
<dbReference type="GO" id="GO:0003824">
    <property type="term" value="F:catalytic activity"/>
    <property type="evidence" value="ECO:0007669"/>
    <property type="project" value="InterPro"/>
</dbReference>
<sequence>MTQKRVEDVWPLSPLQEGLLFHALFEEQGTDVYVEQFDLGLEGALDVAALRASWQAMLDRHASLRASFRQMAGVDQPVQVVMRGVELPWREEDLSGLGAGAVAESERLGAEERARRFDPAVPPLLKVLLVKVGPDRYRMMITLHHILLDGWSLPILFRELWACYEAGGSAAGLPAVTPYREYLEWLGRQDKEAAREAWRRALAGTEQPTLVAAGDGDPAPAHGHTARGRAAAELNEALAELTRVSGATLNTVVQVAWALVVGGLAGRRDVVFGATVAGRPAELPGMENMLGLFINTVPVRVHLDPNLSVAGALAELQAQQSALLDHQHLGLTEIQRLAGPGATFDTLMAFENFPSGMRGQEPAGERDTQPAGETVELPGPSGLRVLDHAAQESINYPLGLVVSTIGGLGARLSYRPDVFDAGAARAVLERLFRVLEGMAADPQGRVGRLGVLGTAERSLVVDEWNETAREVASGTLGELFAAQVRRSPDAVAVVGTGVEWSYA</sequence>
<dbReference type="PANTHER" id="PTHR45527">
    <property type="entry name" value="NONRIBOSOMAL PEPTIDE SYNTHETASE"/>
    <property type="match status" value="1"/>
</dbReference>
<dbReference type="EMBL" id="JAAKZV010000319">
    <property type="protein sequence ID" value="NGN69625.1"/>
    <property type="molecule type" value="Genomic_DNA"/>
</dbReference>
<reference evidence="2 3" key="1">
    <citation type="submission" date="2020-02" db="EMBL/GenBank/DDBJ databases">
        <title>Whole-genome analyses of novel actinobacteria.</title>
        <authorList>
            <person name="Sahin N."/>
        </authorList>
    </citation>
    <scope>NUCLEOTIDE SEQUENCE [LARGE SCALE GENOMIC DNA]</scope>
    <source>
        <strain evidence="2 3">A7024</strain>
    </source>
</reference>
<dbReference type="SUPFAM" id="SSF52777">
    <property type="entry name" value="CoA-dependent acyltransferases"/>
    <property type="match status" value="2"/>
</dbReference>
<dbReference type="AlphaFoldDB" id="A0A6G4UBL6"/>
<dbReference type="GO" id="GO:0043041">
    <property type="term" value="P:amino acid activation for nonribosomal peptide biosynthetic process"/>
    <property type="evidence" value="ECO:0007669"/>
    <property type="project" value="TreeGrafter"/>
</dbReference>
<dbReference type="RefSeq" id="WP_240930199.1">
    <property type="nucleotide sequence ID" value="NZ_JAAKZV010000319.1"/>
</dbReference>
<dbReference type="Proteomes" id="UP000481583">
    <property type="component" value="Unassembled WGS sequence"/>
</dbReference>
<dbReference type="InterPro" id="IPR023213">
    <property type="entry name" value="CAT-like_dom_sf"/>
</dbReference>
<gene>
    <name evidence="2" type="ORF">G5C51_37790</name>
</gene>
<dbReference type="GO" id="GO:0044550">
    <property type="term" value="P:secondary metabolite biosynthetic process"/>
    <property type="evidence" value="ECO:0007669"/>
    <property type="project" value="TreeGrafter"/>
</dbReference>
<dbReference type="GO" id="GO:0005737">
    <property type="term" value="C:cytoplasm"/>
    <property type="evidence" value="ECO:0007669"/>
    <property type="project" value="TreeGrafter"/>
</dbReference>
<proteinExistence type="predicted"/>
<feature type="non-terminal residue" evidence="2">
    <location>
        <position position="503"/>
    </location>
</feature>
<dbReference type="GO" id="GO:0031177">
    <property type="term" value="F:phosphopantetheine binding"/>
    <property type="evidence" value="ECO:0007669"/>
    <property type="project" value="TreeGrafter"/>
</dbReference>
<feature type="domain" description="Condensation" evidence="1">
    <location>
        <begin position="7"/>
        <end position="457"/>
    </location>
</feature>
<dbReference type="Pfam" id="PF00668">
    <property type="entry name" value="Condensation"/>
    <property type="match status" value="1"/>
</dbReference>
<dbReference type="PANTHER" id="PTHR45527:SF1">
    <property type="entry name" value="FATTY ACID SYNTHASE"/>
    <property type="match status" value="1"/>
</dbReference>
<accession>A0A6G4UBL6</accession>
<dbReference type="CDD" id="cd19543">
    <property type="entry name" value="DCL_NRPS"/>
    <property type="match status" value="1"/>
</dbReference>
<comment type="caution">
    <text evidence="2">The sequence shown here is derived from an EMBL/GenBank/DDBJ whole genome shotgun (WGS) entry which is preliminary data.</text>
</comment>
<protein>
    <submittedName>
        <fullName evidence="2">Non-ribosomal peptide synthetase</fullName>
    </submittedName>
</protein>
<dbReference type="Gene3D" id="3.30.559.30">
    <property type="entry name" value="Nonribosomal peptide synthetase, condensation domain"/>
    <property type="match status" value="1"/>
</dbReference>
<dbReference type="InterPro" id="IPR001242">
    <property type="entry name" value="Condensation_dom"/>
</dbReference>
<name>A0A6G4UBL6_9ACTN</name>